<reference evidence="2" key="1">
    <citation type="submission" date="2024-05" db="EMBL/GenBank/DDBJ databases">
        <authorList>
            <person name="Kim S."/>
            <person name="Heo J."/>
            <person name="Choi H."/>
            <person name="Choi Y."/>
            <person name="Kwon S.-W."/>
            <person name="Kim Y."/>
        </authorList>
    </citation>
    <scope>NUCLEOTIDE SEQUENCE</scope>
    <source>
        <strain evidence="2">KACC 23698</strain>
    </source>
</reference>
<dbReference type="RefSeq" id="WP_406857307.1">
    <property type="nucleotide sequence ID" value="NZ_CP157484.1"/>
</dbReference>
<gene>
    <name evidence="2" type="ORF">ABEG18_06685</name>
</gene>
<evidence type="ECO:0000313" key="2">
    <source>
        <dbReference type="EMBL" id="XBO40447.1"/>
    </source>
</evidence>
<feature type="compositionally biased region" description="Low complexity" evidence="1">
    <location>
        <begin position="28"/>
        <end position="39"/>
    </location>
</feature>
<name>A0AAU7JJ88_9HYPH</name>
<feature type="compositionally biased region" description="Basic residues" evidence="1">
    <location>
        <begin position="165"/>
        <end position="176"/>
    </location>
</feature>
<sequence>MRTPIKPFVVEIKNSRRTTRTTPWLSVPDAAPRAQQPAPVEASQARRAADALFSKPVSAPASPTESAAPTGRILLPTAPPPVAVETQDRVEAEQTPSGATLPAPAPRKRARSTASAIPPRAPEAVAIMPPAQARDPEPAAAEAADNAGSEGYRRRLRGQEPPRHERWKRRLGRWAQ</sequence>
<accession>A0AAU7JJ88</accession>
<feature type="region of interest" description="Disordered" evidence="1">
    <location>
        <begin position="1"/>
        <end position="176"/>
    </location>
</feature>
<feature type="compositionally biased region" description="Basic and acidic residues" evidence="1">
    <location>
        <begin position="151"/>
        <end position="164"/>
    </location>
</feature>
<dbReference type="AlphaFoldDB" id="A0AAU7JJ88"/>
<feature type="compositionally biased region" description="Low complexity" evidence="1">
    <location>
        <begin position="56"/>
        <end position="69"/>
    </location>
</feature>
<protein>
    <submittedName>
        <fullName evidence="2">Uncharacterized protein</fullName>
    </submittedName>
</protein>
<proteinExistence type="predicted"/>
<organism evidence="2">
    <name type="scientific">Alsobacter sp. KACC 23698</name>
    <dbReference type="NCBI Taxonomy" id="3149229"/>
    <lineage>
        <taxon>Bacteria</taxon>
        <taxon>Pseudomonadati</taxon>
        <taxon>Pseudomonadota</taxon>
        <taxon>Alphaproteobacteria</taxon>
        <taxon>Hyphomicrobiales</taxon>
        <taxon>Alsobacteraceae</taxon>
        <taxon>Alsobacter</taxon>
    </lineage>
</organism>
<feature type="compositionally biased region" description="Low complexity" evidence="1">
    <location>
        <begin position="129"/>
        <end position="147"/>
    </location>
</feature>
<evidence type="ECO:0000256" key="1">
    <source>
        <dbReference type="SAM" id="MobiDB-lite"/>
    </source>
</evidence>
<dbReference type="EMBL" id="CP157484">
    <property type="protein sequence ID" value="XBO40447.1"/>
    <property type="molecule type" value="Genomic_DNA"/>
</dbReference>